<evidence type="ECO:0000259" key="13">
    <source>
        <dbReference type="PROSITE" id="PS51918"/>
    </source>
</evidence>
<dbReference type="Proteomes" id="UP000482209">
    <property type="component" value="Unassembled WGS sequence"/>
</dbReference>
<dbReference type="SFLD" id="SFLDG01067">
    <property type="entry name" value="SPASM/twitch_domain_containing"/>
    <property type="match status" value="1"/>
</dbReference>
<evidence type="ECO:0000256" key="9">
    <source>
        <dbReference type="ARBA" id="ARBA00023134"/>
    </source>
</evidence>
<comment type="caution">
    <text evidence="14">The sequence shown here is derived from an EMBL/GenBank/DDBJ whole genome shotgun (WGS) entry which is preliminary data.</text>
</comment>
<dbReference type="SUPFAM" id="SSF102114">
    <property type="entry name" value="Radical SAM enzymes"/>
    <property type="match status" value="1"/>
</dbReference>
<dbReference type="Gene3D" id="3.20.20.70">
    <property type="entry name" value="Aldolase class I"/>
    <property type="match status" value="1"/>
</dbReference>
<dbReference type="GO" id="GO:0051539">
    <property type="term" value="F:4 iron, 4 sulfur cluster binding"/>
    <property type="evidence" value="ECO:0007669"/>
    <property type="project" value="UniProtKB-KW"/>
</dbReference>
<dbReference type="InterPro" id="IPR007197">
    <property type="entry name" value="rSAM"/>
</dbReference>
<dbReference type="PROSITE" id="PS51918">
    <property type="entry name" value="RADICAL_SAM"/>
    <property type="match status" value="1"/>
</dbReference>
<dbReference type="SFLD" id="SFLDS00029">
    <property type="entry name" value="Radical_SAM"/>
    <property type="match status" value="1"/>
</dbReference>
<comment type="catalytic activity">
    <reaction evidence="12">
        <text>GTP + AH2 + S-adenosyl-L-methionine = (8S)-3',8-cyclo-7,8-dihydroguanosine 5'-triphosphate + 5'-deoxyadenosine + L-methionine + A + H(+)</text>
        <dbReference type="Rhea" id="RHEA:49576"/>
        <dbReference type="ChEBI" id="CHEBI:13193"/>
        <dbReference type="ChEBI" id="CHEBI:15378"/>
        <dbReference type="ChEBI" id="CHEBI:17319"/>
        <dbReference type="ChEBI" id="CHEBI:17499"/>
        <dbReference type="ChEBI" id="CHEBI:37565"/>
        <dbReference type="ChEBI" id="CHEBI:57844"/>
        <dbReference type="ChEBI" id="CHEBI:59789"/>
        <dbReference type="ChEBI" id="CHEBI:131766"/>
        <dbReference type="EC" id="4.1.99.22"/>
    </reaction>
</comment>
<gene>
    <name evidence="14" type="primary">moaA</name>
    <name evidence="14" type="ORF">FYJ58_08465</name>
</gene>
<dbReference type="SMART" id="SM00729">
    <property type="entry name" value="Elp3"/>
    <property type="match status" value="1"/>
</dbReference>
<dbReference type="GO" id="GO:0061798">
    <property type="term" value="F:GTP 3',8'-cyclase activity"/>
    <property type="evidence" value="ECO:0007669"/>
    <property type="project" value="UniProtKB-EC"/>
</dbReference>
<dbReference type="InterPro" id="IPR013483">
    <property type="entry name" value="MoaA"/>
</dbReference>
<organism evidence="14 15">
    <name type="scientific">Velocimicrobium porci</name>
    <dbReference type="NCBI Taxonomy" id="2606634"/>
    <lineage>
        <taxon>Bacteria</taxon>
        <taxon>Bacillati</taxon>
        <taxon>Bacillota</taxon>
        <taxon>Clostridia</taxon>
        <taxon>Lachnospirales</taxon>
        <taxon>Lachnospiraceae</taxon>
        <taxon>Velocimicrobium</taxon>
    </lineage>
</organism>
<name>A0A6L5XZ66_9FIRM</name>
<keyword evidence="3" id="KW-0004">4Fe-4S</keyword>
<evidence type="ECO:0000256" key="1">
    <source>
        <dbReference type="ARBA" id="ARBA00001966"/>
    </source>
</evidence>
<dbReference type="AlphaFoldDB" id="A0A6L5XZ66"/>
<dbReference type="CDD" id="cd01335">
    <property type="entry name" value="Radical_SAM"/>
    <property type="match status" value="1"/>
</dbReference>
<protein>
    <recommendedName>
        <fullName evidence="2">GTP 3',8-cyclase</fullName>
        <ecNumber evidence="2">4.1.99.22</ecNumber>
    </recommendedName>
</protein>
<evidence type="ECO:0000313" key="14">
    <source>
        <dbReference type="EMBL" id="MSS63909.1"/>
    </source>
</evidence>
<dbReference type="GO" id="GO:0006777">
    <property type="term" value="P:Mo-molybdopterin cofactor biosynthetic process"/>
    <property type="evidence" value="ECO:0007669"/>
    <property type="project" value="UniProtKB-KW"/>
</dbReference>
<keyword evidence="15" id="KW-1185">Reference proteome</keyword>
<keyword evidence="5" id="KW-0479">Metal-binding</keyword>
<dbReference type="EMBL" id="VUMT01000011">
    <property type="protein sequence ID" value="MSS63909.1"/>
    <property type="molecule type" value="Genomic_DNA"/>
</dbReference>
<keyword evidence="11" id="KW-0456">Lyase</keyword>
<evidence type="ECO:0000256" key="11">
    <source>
        <dbReference type="ARBA" id="ARBA00023239"/>
    </source>
</evidence>
<feature type="domain" description="Radical SAM core" evidence="13">
    <location>
        <begin position="9"/>
        <end position="220"/>
    </location>
</feature>
<evidence type="ECO:0000256" key="5">
    <source>
        <dbReference type="ARBA" id="ARBA00022723"/>
    </source>
</evidence>
<dbReference type="EC" id="4.1.99.22" evidence="2"/>
<evidence type="ECO:0000256" key="7">
    <source>
        <dbReference type="ARBA" id="ARBA00023004"/>
    </source>
</evidence>
<dbReference type="RefSeq" id="WP_154519316.1">
    <property type="nucleotide sequence ID" value="NZ_VUMT01000011.1"/>
</dbReference>
<dbReference type="InterPro" id="IPR006638">
    <property type="entry name" value="Elp3/MiaA/NifB-like_rSAM"/>
</dbReference>
<dbReference type="UniPathway" id="UPA00344"/>
<proteinExistence type="predicted"/>
<dbReference type="Pfam" id="PF06463">
    <property type="entry name" value="Mob_synth_C"/>
    <property type="match status" value="1"/>
</dbReference>
<evidence type="ECO:0000256" key="10">
    <source>
        <dbReference type="ARBA" id="ARBA00023150"/>
    </source>
</evidence>
<reference evidence="14 15" key="1">
    <citation type="submission" date="2019-08" db="EMBL/GenBank/DDBJ databases">
        <title>In-depth cultivation of the pig gut microbiome towards novel bacterial diversity and tailored functional studies.</title>
        <authorList>
            <person name="Wylensek D."/>
            <person name="Hitch T.C.A."/>
            <person name="Clavel T."/>
        </authorList>
    </citation>
    <scope>NUCLEOTIDE SEQUENCE [LARGE SCALE GENOMIC DNA]</scope>
    <source>
        <strain evidence="14 15">WCA-693-APC-MOT-I</strain>
    </source>
</reference>
<keyword evidence="8" id="KW-0411">Iron-sulfur</keyword>
<dbReference type="CDD" id="cd21117">
    <property type="entry name" value="Twitch_MoaA"/>
    <property type="match status" value="1"/>
</dbReference>
<dbReference type="GO" id="GO:0046872">
    <property type="term" value="F:metal ion binding"/>
    <property type="evidence" value="ECO:0007669"/>
    <property type="project" value="UniProtKB-KW"/>
</dbReference>
<dbReference type="GO" id="GO:0005525">
    <property type="term" value="F:GTP binding"/>
    <property type="evidence" value="ECO:0007669"/>
    <property type="project" value="UniProtKB-KW"/>
</dbReference>
<dbReference type="InterPro" id="IPR058240">
    <property type="entry name" value="rSAM_sf"/>
</dbReference>
<evidence type="ECO:0000256" key="6">
    <source>
        <dbReference type="ARBA" id="ARBA00022741"/>
    </source>
</evidence>
<dbReference type="InterPro" id="IPR050105">
    <property type="entry name" value="MoCo_biosynth_MoaA/MoaC"/>
</dbReference>
<accession>A0A6L5XZ66</accession>
<dbReference type="SFLD" id="SFLDG01383">
    <property type="entry name" value="cyclic_pyranopterin_phosphate"/>
    <property type="match status" value="1"/>
</dbReference>
<dbReference type="InterPro" id="IPR040064">
    <property type="entry name" value="MoaA-like"/>
</dbReference>
<dbReference type="SFLD" id="SFLDG01386">
    <property type="entry name" value="main_SPASM_domain-containing"/>
    <property type="match status" value="1"/>
</dbReference>
<evidence type="ECO:0000256" key="12">
    <source>
        <dbReference type="ARBA" id="ARBA00048697"/>
    </source>
</evidence>
<comment type="cofactor">
    <cofactor evidence="1">
        <name>[4Fe-4S] cluster</name>
        <dbReference type="ChEBI" id="CHEBI:49883"/>
    </cofactor>
</comment>
<dbReference type="NCBIfam" id="TIGR02666">
    <property type="entry name" value="moaA"/>
    <property type="match status" value="1"/>
</dbReference>
<evidence type="ECO:0000256" key="2">
    <source>
        <dbReference type="ARBA" id="ARBA00012167"/>
    </source>
</evidence>
<dbReference type="GO" id="GO:0061799">
    <property type="term" value="F:cyclic pyranopterin monophosphate synthase activity"/>
    <property type="evidence" value="ECO:0007669"/>
    <property type="project" value="TreeGrafter"/>
</dbReference>
<keyword evidence="4" id="KW-0949">S-adenosyl-L-methionine</keyword>
<dbReference type="InterPro" id="IPR000385">
    <property type="entry name" value="MoaA_NifB_PqqE_Fe-S-bd_CS"/>
</dbReference>
<evidence type="ECO:0000256" key="8">
    <source>
        <dbReference type="ARBA" id="ARBA00023014"/>
    </source>
</evidence>
<keyword evidence="6" id="KW-0547">Nucleotide-binding</keyword>
<dbReference type="PANTHER" id="PTHR22960">
    <property type="entry name" value="MOLYBDOPTERIN COFACTOR SYNTHESIS PROTEIN A"/>
    <property type="match status" value="1"/>
</dbReference>
<dbReference type="InterPro" id="IPR010505">
    <property type="entry name" value="MoaA_twitch"/>
</dbReference>
<sequence length="328" mass="37191">MEAIQLEDGKHRTIDYMRISVTDRCNLSCAYCMPGKNHKFLPKEELLSLKELYRICKLVSEIGIHKLKITGGEPLLREGIEDFITQIKKLPGIECVTLTTNGTMLRKKLPVLKKAGIDGINISLDSMNPVVYKKVTGFNRLEEVLEAVQSCIALEIPTKLNCVVLKEINESEIREFVKMAKQYPVIVRFIEMMPLGEGSRFESVSGVLLRKQLEQEFGVLYSAWDVAGNGPAVYYHGEDFKGRIGFINAVSQCFCAYCNRIRMSADGYIQLCLSHPDGWNMKHAIRSGMTDDEIKQKFITLLKNKPAGHDFNLDIKERKPHDMWQIGG</sequence>
<dbReference type="PROSITE" id="PS01305">
    <property type="entry name" value="MOAA_NIFB_PQQE"/>
    <property type="match status" value="1"/>
</dbReference>
<evidence type="ECO:0000256" key="3">
    <source>
        <dbReference type="ARBA" id="ARBA00022485"/>
    </source>
</evidence>
<evidence type="ECO:0000313" key="15">
    <source>
        <dbReference type="Proteomes" id="UP000482209"/>
    </source>
</evidence>
<dbReference type="PANTHER" id="PTHR22960:SF0">
    <property type="entry name" value="MOLYBDENUM COFACTOR BIOSYNTHESIS PROTEIN 1"/>
    <property type="match status" value="1"/>
</dbReference>
<dbReference type="Pfam" id="PF04055">
    <property type="entry name" value="Radical_SAM"/>
    <property type="match status" value="1"/>
</dbReference>
<keyword evidence="9" id="KW-0342">GTP-binding</keyword>
<dbReference type="InterPro" id="IPR013785">
    <property type="entry name" value="Aldolase_TIM"/>
</dbReference>
<keyword evidence="7" id="KW-0408">Iron</keyword>
<evidence type="ECO:0000256" key="4">
    <source>
        <dbReference type="ARBA" id="ARBA00022691"/>
    </source>
</evidence>
<keyword evidence="10" id="KW-0501">Molybdenum cofactor biosynthesis</keyword>